<dbReference type="Pfam" id="PF17201">
    <property type="entry name" value="Cache_3-Cache_2"/>
    <property type="match status" value="1"/>
</dbReference>
<evidence type="ECO:0000259" key="5">
    <source>
        <dbReference type="PROSITE" id="PS50111"/>
    </source>
</evidence>
<evidence type="ECO:0000313" key="8">
    <source>
        <dbReference type="Proteomes" id="UP001163882"/>
    </source>
</evidence>
<dbReference type="PROSITE" id="PS50111">
    <property type="entry name" value="CHEMOTAXIS_TRANSDUC_2"/>
    <property type="match status" value="1"/>
</dbReference>
<feature type="domain" description="HAMP" evidence="6">
    <location>
        <begin position="342"/>
        <end position="394"/>
    </location>
</feature>
<dbReference type="Proteomes" id="UP001163882">
    <property type="component" value="Chromosome"/>
</dbReference>
<dbReference type="Pfam" id="PF00672">
    <property type="entry name" value="HAMP"/>
    <property type="match status" value="1"/>
</dbReference>
<dbReference type="SUPFAM" id="SSF58104">
    <property type="entry name" value="Methyl-accepting chemotaxis protein (MCP) signaling domain"/>
    <property type="match status" value="1"/>
</dbReference>
<accession>A0ABY6IT49</accession>
<evidence type="ECO:0000259" key="6">
    <source>
        <dbReference type="PROSITE" id="PS50885"/>
    </source>
</evidence>
<dbReference type="PANTHER" id="PTHR43531:SF14">
    <property type="entry name" value="METHYL-ACCEPTING CHEMOTAXIS PROTEIN I-RELATED"/>
    <property type="match status" value="1"/>
</dbReference>
<evidence type="ECO:0000256" key="2">
    <source>
        <dbReference type="ARBA" id="ARBA00029447"/>
    </source>
</evidence>
<dbReference type="InterPro" id="IPR003660">
    <property type="entry name" value="HAMP_dom"/>
</dbReference>
<keyword evidence="4" id="KW-1133">Transmembrane helix</keyword>
<dbReference type="Gene3D" id="1.10.287.950">
    <property type="entry name" value="Methyl-accepting chemotaxis protein"/>
    <property type="match status" value="1"/>
</dbReference>
<feature type="domain" description="Methyl-accepting transducer" evidence="5">
    <location>
        <begin position="399"/>
        <end position="628"/>
    </location>
</feature>
<dbReference type="RefSeq" id="WP_264227150.1">
    <property type="nucleotide sequence ID" value="NZ_CP107716.1"/>
</dbReference>
<keyword evidence="1" id="KW-0488">Methylation</keyword>
<protein>
    <submittedName>
        <fullName evidence="7">Methyl-accepting chemotaxis protein</fullName>
    </submittedName>
</protein>
<gene>
    <name evidence="7" type="ORF">OF122_07495</name>
</gene>
<comment type="similarity">
    <text evidence="2">Belongs to the methyl-accepting chemotaxis (MCP) protein family.</text>
</comment>
<evidence type="ECO:0000256" key="4">
    <source>
        <dbReference type="SAM" id="Phobius"/>
    </source>
</evidence>
<evidence type="ECO:0000256" key="3">
    <source>
        <dbReference type="PROSITE-ProRule" id="PRU00284"/>
    </source>
</evidence>
<dbReference type="InterPro" id="IPR004089">
    <property type="entry name" value="MCPsignal_dom"/>
</dbReference>
<dbReference type="SMART" id="SM00283">
    <property type="entry name" value="MA"/>
    <property type="match status" value="1"/>
</dbReference>
<dbReference type="EMBL" id="CP107716">
    <property type="protein sequence ID" value="UYQ73589.1"/>
    <property type="molecule type" value="Genomic_DNA"/>
</dbReference>
<dbReference type="Gene3D" id="6.10.340.10">
    <property type="match status" value="1"/>
</dbReference>
<name>A0ABY6IT49_9HYPH</name>
<dbReference type="SUPFAM" id="SSF158472">
    <property type="entry name" value="HAMP domain-like"/>
    <property type="match status" value="1"/>
</dbReference>
<feature type="transmembrane region" description="Helical" evidence="4">
    <location>
        <begin position="201"/>
        <end position="223"/>
    </location>
</feature>
<dbReference type="Pfam" id="PF00015">
    <property type="entry name" value="MCPsignal"/>
    <property type="match status" value="1"/>
</dbReference>
<keyword evidence="4" id="KW-0472">Membrane</keyword>
<dbReference type="SMART" id="SM00304">
    <property type="entry name" value="HAMP"/>
    <property type="match status" value="2"/>
</dbReference>
<dbReference type="InterPro" id="IPR029151">
    <property type="entry name" value="Sensor-like_sf"/>
</dbReference>
<evidence type="ECO:0000313" key="7">
    <source>
        <dbReference type="EMBL" id="UYQ73589.1"/>
    </source>
</evidence>
<dbReference type="PROSITE" id="PS50885">
    <property type="entry name" value="HAMP"/>
    <property type="match status" value="2"/>
</dbReference>
<keyword evidence="3" id="KW-0807">Transducer</keyword>
<reference evidence="7" key="1">
    <citation type="submission" date="2022-10" db="EMBL/GenBank/DDBJ databases">
        <title>YIM 151497 complete genome.</title>
        <authorList>
            <person name="Chen X."/>
        </authorList>
    </citation>
    <scope>NUCLEOTIDE SEQUENCE</scope>
    <source>
        <strain evidence="7">YIM 151497</strain>
    </source>
</reference>
<feature type="domain" description="HAMP" evidence="6">
    <location>
        <begin position="225"/>
        <end position="278"/>
    </location>
</feature>
<dbReference type="Pfam" id="PF18947">
    <property type="entry name" value="HAMP_2"/>
    <property type="match status" value="1"/>
</dbReference>
<keyword evidence="8" id="KW-1185">Reference proteome</keyword>
<dbReference type="SUPFAM" id="SSF103190">
    <property type="entry name" value="Sensory domain-like"/>
    <property type="match status" value="1"/>
</dbReference>
<proteinExistence type="inferred from homology"/>
<keyword evidence="4" id="KW-0812">Transmembrane</keyword>
<sequence length="658" mass="70173">MKFTRPKIKNIKLSTSVVLLFLATLALSVGSIFRLVDSELRNEIARTAHHNQQSNLRVAATMFADAVEGGEVAWNAEGEVTGVTLPAIPEFTDNTLIDKITQVTGETATVFVWDEETQDFWRRTTNIIKPDGTRAIGTELGQTGAVYPVVMSGETFLGEAVILGNPYFTAYQPITAPDGEILGILYVGVEKAKIVALQDQVLMLLAGLSLAVFLVAGGLVLVASRRLMRPLARLASAMEDVAADPVNAQVPYADLGNEVGLMARSVEVFRQNGVRVAEMSDSERDASEKRRVERAAMMEQLRDAFGAVVDAAVEGDFSRRVDEAFPDEQLNALARSVNGLVSTVANGLEETGDVLAALAQTDLTKRVEGEYSGAFDKLKSDTNAVADRLEEIVGQLRQTSRSVRTATGEILSGATDLANRTTRQAATIEETSVAMEVVATAIASNAKRAQQALERVNEVSELAGSSGEVMTSATHAMERITTSSGKISNIIGMIDDIAFQTNLLALNASVEAARAGEAGKGFAVVAIEVRRLAQSAAQASAEVKALIEQSASEVDGGSKLVANAAGMLEQIREAIMVNAQLMGDVASANSEQANSVSDVNRAVSQLDEMTQHNAALVEETNAAIEQTEVQARQLDEIVEIFRVSDGNSDDMQPKARAA</sequence>
<dbReference type="InterPro" id="IPR051310">
    <property type="entry name" value="MCP_chemotaxis"/>
</dbReference>
<dbReference type="InterPro" id="IPR033462">
    <property type="entry name" value="Cache_3-Cache_2"/>
</dbReference>
<organism evidence="7 8">
    <name type="scientific">Pelagibacterium flavum</name>
    <dbReference type="NCBI Taxonomy" id="2984530"/>
    <lineage>
        <taxon>Bacteria</taxon>
        <taxon>Pseudomonadati</taxon>
        <taxon>Pseudomonadota</taxon>
        <taxon>Alphaproteobacteria</taxon>
        <taxon>Hyphomicrobiales</taxon>
        <taxon>Devosiaceae</taxon>
        <taxon>Pelagibacterium</taxon>
    </lineage>
</organism>
<dbReference type="PANTHER" id="PTHR43531">
    <property type="entry name" value="PROTEIN ICFG"/>
    <property type="match status" value="1"/>
</dbReference>
<evidence type="ECO:0000256" key="1">
    <source>
        <dbReference type="ARBA" id="ARBA00022481"/>
    </source>
</evidence>